<organism evidence="2 3">
    <name type="scientific">Actinoplanes aureus</name>
    <dbReference type="NCBI Taxonomy" id="2792083"/>
    <lineage>
        <taxon>Bacteria</taxon>
        <taxon>Bacillati</taxon>
        <taxon>Actinomycetota</taxon>
        <taxon>Actinomycetes</taxon>
        <taxon>Micromonosporales</taxon>
        <taxon>Micromonosporaceae</taxon>
        <taxon>Actinoplanes</taxon>
    </lineage>
</organism>
<dbReference type="Gene3D" id="3.40.50.300">
    <property type="entry name" value="P-loop containing nucleotide triphosphate hydrolases"/>
    <property type="match status" value="1"/>
</dbReference>
<name>A0A931CFC5_9ACTN</name>
<keyword evidence="2" id="KW-0547">Nucleotide-binding</keyword>
<dbReference type="RefSeq" id="WP_196420616.1">
    <property type="nucleotide sequence ID" value="NZ_JADQTO010000046.1"/>
</dbReference>
<keyword evidence="2" id="KW-0067">ATP-binding</keyword>
<dbReference type="Proteomes" id="UP000598146">
    <property type="component" value="Unassembled WGS sequence"/>
</dbReference>
<evidence type="ECO:0000313" key="3">
    <source>
        <dbReference type="Proteomes" id="UP000598146"/>
    </source>
</evidence>
<feature type="region of interest" description="Disordered" evidence="1">
    <location>
        <begin position="366"/>
        <end position="400"/>
    </location>
</feature>
<evidence type="ECO:0000313" key="2">
    <source>
        <dbReference type="EMBL" id="MBG0568850.1"/>
    </source>
</evidence>
<dbReference type="EMBL" id="JADQTO010000046">
    <property type="protein sequence ID" value="MBG0568850.1"/>
    <property type="molecule type" value="Genomic_DNA"/>
</dbReference>
<sequence length="1169" mass="128718">MGQLKNPESWESGLSDLPAVLADLTKWIDSVEYDLTVHKWFDDGRSGNPVALVLRTGHRTPEQLVMKFCGPGLRSRKLGEAWAESEGFRETHLAEKVDGPFPLADRLAVFFEIAGDDIDEYQPLSANRQDPSLAACLRIIVRSVIADWNSRATDLGDRTAGDLLLPIVEQRLTAAENWAHNRGLEIGDDSPFALVSGVDADRPILGPLLGKAHGDLSARNIFVPRDTELRPESYVLIDYDHFSATSLLAFDPMHLVVALALDHFDDFKAKVHADWVKAIVDPSATGLHPGAEWIRNISQEIRDGVLGSFPKRGLPNLWRQQLLLGLVGAGLLHVGRDLHVDARDDARQWCYDLAAAAARALRPTLPATAGGHRQHAARPRSTRRKKRHRRMIDRKSESTTLRRRLTTGPFGAVVLNGLAGIGKSQVLDHVLDDIRDAGPTGSTRVYQQLVDATTRLDLKAFLDALEDRETPSTGPGQASMARLESVLAKLGRQPVIVALDGAENLLKESTQELADLDLDEALEHLTRDPDHRVSVVLALRDTPTSPSGAGWPQVTGPIAIPRLEIEDFFELLEDIDQDGILGLDGLDPVFRGKLHGRLQGNPRDAEIVVALATIADRSISLTELADSLFKWPPGTVSAQLVRLLAKRLGPLRGRVLEALAAFGTPVSADAVVSVLDGEHDGSDVKNALRVFARKRVVYQNEDDDYYLPEPSATVILKRLSNNAEVTLMGAVARVLRDIPDGPVTGVHDLRIRIAELEALLNARRFTDAYHVIEKLCRYHLYDWNAGHLLADQRRRVRFHLKDDHLEMANEDGLADIYVSAGDFQSASEAFGLALDKAQILGDTMNGQKIRLNMANWYLDVGETNQARCYYELVRDDPDMVGNQAVRMGALEGLADCDRRQGHYTSAIRQAKQALTLGKSDFSGDPTAAAYAATGLVLTPMKLSRWYAEQGKHDEATKWMREADKAAGGADADRLRAARLDGWADLRLAMGDVPAAISTADEAVQLARAKRDEVVLLQAHTTLCIAHLMNEENTEQARREARRARLHRKRDRRGRSLLVIGLQALLTVDAGDPDEAKRLFLQLAKESKHRTDDSQDFTAHDMLAFAICGLAVVGDADVTPAEKLFRATRRRVPGTPGLVARLRLLVEKLNEYGDRPGLLDPALDALRTSG</sequence>
<proteinExistence type="predicted"/>
<dbReference type="InterPro" id="IPR027417">
    <property type="entry name" value="P-loop_NTPase"/>
</dbReference>
<gene>
    <name evidence="2" type="ORF">I4J89_46305</name>
</gene>
<accession>A0A931CFC5</accession>
<dbReference type="SUPFAM" id="SSF48452">
    <property type="entry name" value="TPR-like"/>
    <property type="match status" value="1"/>
</dbReference>
<feature type="compositionally biased region" description="Basic residues" evidence="1">
    <location>
        <begin position="372"/>
        <end position="392"/>
    </location>
</feature>
<dbReference type="GO" id="GO:0005524">
    <property type="term" value="F:ATP binding"/>
    <property type="evidence" value="ECO:0007669"/>
    <property type="project" value="UniProtKB-KW"/>
</dbReference>
<dbReference type="Gene3D" id="1.25.40.10">
    <property type="entry name" value="Tetratricopeptide repeat domain"/>
    <property type="match status" value="2"/>
</dbReference>
<keyword evidence="3" id="KW-1185">Reference proteome</keyword>
<dbReference type="InterPro" id="IPR011990">
    <property type="entry name" value="TPR-like_helical_dom_sf"/>
</dbReference>
<reference evidence="2" key="1">
    <citation type="submission" date="2020-11" db="EMBL/GenBank/DDBJ databases">
        <title>Isolation and identification of active actinomycetes.</title>
        <authorList>
            <person name="Sun X."/>
        </authorList>
    </citation>
    <scope>NUCLEOTIDE SEQUENCE</scope>
    <source>
        <strain evidence="2">NEAU-A11</strain>
    </source>
</reference>
<dbReference type="SUPFAM" id="SSF52540">
    <property type="entry name" value="P-loop containing nucleoside triphosphate hydrolases"/>
    <property type="match status" value="1"/>
</dbReference>
<protein>
    <submittedName>
        <fullName evidence="2">ATP-binding protein</fullName>
    </submittedName>
</protein>
<comment type="caution">
    <text evidence="2">The sequence shown here is derived from an EMBL/GenBank/DDBJ whole genome shotgun (WGS) entry which is preliminary data.</text>
</comment>
<evidence type="ECO:0000256" key="1">
    <source>
        <dbReference type="SAM" id="MobiDB-lite"/>
    </source>
</evidence>
<dbReference type="AlphaFoldDB" id="A0A931CFC5"/>